<sequence>MVLHPFATREQPEPVPLLCFEKFAELEAFFGTVISFLQTYLRRPGETWDGVALRTGLRCRSGPVSWESKLDRLINGAQLSFLTTLDKRRPGGPLAMTKPITIHPKEVLVQEYLLMSTWRLFAAGRVWMLVGIGPLTQAHFRLVERRVLPPNHLFNPFDFESLFLYAWEGRGLPLRLTPLVLPALSPPHASSSDSCEEDIPPPVPPKNRFSRRIAYKIVLDLDIEDLGRSETSAGVGAPNIVPSSASGSTGGALSVGTGSRGAEQNQSVLDAEVRATHEAEEVWAAPPVFDSRNEYGEEAVGLDSGEEALVAHILPYLNFALELMSEEEKRDFLRPKVRRTKPGSQNIPRLGDSYGRCMAWSKGRNTHVFCPPSWYDFLRRLPRCHWCNTTASPSDCRAFDVGGVGGNRSRCISCLGRRERGICTHALLFQFFRGAHLHNPDLEVGLRLRIREEFTEFDDPFYSIRHAPPLYGHPSRSLSSSSVTSSSSLMPGPSQLSTPAIPGSVSFTRRSRTPLFLPGSRSPTPFGLHLPVLPPLSNLSVPGSSSFTCWSRTPLFLPDSRSPTPSGPRFRTPIGLTSNIPSVLVDTGSSMAVDAMDPRGGVSRLDRMDDRTDSELEEGEIREFPGTFYVSTSPAAIGNGIRHLFLSGL</sequence>
<evidence type="ECO:0000313" key="2">
    <source>
        <dbReference type="EMBL" id="KAK7435874.1"/>
    </source>
</evidence>
<reference evidence="2 3" key="1">
    <citation type="submission" date="2024-01" db="EMBL/GenBank/DDBJ databases">
        <title>A draft genome for the cacao thread blight pathogen Marasmiellus scandens.</title>
        <authorList>
            <person name="Baruah I.K."/>
            <person name="Leung J."/>
            <person name="Bukari Y."/>
            <person name="Amoako-Attah I."/>
            <person name="Meinhardt L.W."/>
            <person name="Bailey B.A."/>
            <person name="Cohen S.P."/>
        </authorList>
    </citation>
    <scope>NUCLEOTIDE SEQUENCE [LARGE SCALE GENOMIC DNA]</scope>
    <source>
        <strain evidence="2 3">GH-19</strain>
    </source>
</reference>
<evidence type="ECO:0000313" key="3">
    <source>
        <dbReference type="Proteomes" id="UP001498398"/>
    </source>
</evidence>
<dbReference type="EMBL" id="JBANRG010000101">
    <property type="protein sequence ID" value="KAK7435874.1"/>
    <property type="molecule type" value="Genomic_DNA"/>
</dbReference>
<feature type="compositionally biased region" description="Low complexity" evidence="1">
    <location>
        <begin position="243"/>
        <end position="257"/>
    </location>
</feature>
<gene>
    <name evidence="2" type="ORF">VKT23_019405</name>
</gene>
<evidence type="ECO:0000256" key="1">
    <source>
        <dbReference type="SAM" id="MobiDB-lite"/>
    </source>
</evidence>
<feature type="region of interest" description="Disordered" evidence="1">
    <location>
        <begin position="475"/>
        <end position="504"/>
    </location>
</feature>
<accession>A0ABR1IQM3</accession>
<organism evidence="2 3">
    <name type="scientific">Marasmiellus scandens</name>
    <dbReference type="NCBI Taxonomy" id="2682957"/>
    <lineage>
        <taxon>Eukaryota</taxon>
        <taxon>Fungi</taxon>
        <taxon>Dikarya</taxon>
        <taxon>Basidiomycota</taxon>
        <taxon>Agaricomycotina</taxon>
        <taxon>Agaricomycetes</taxon>
        <taxon>Agaricomycetidae</taxon>
        <taxon>Agaricales</taxon>
        <taxon>Marasmiineae</taxon>
        <taxon>Omphalotaceae</taxon>
        <taxon>Marasmiellus</taxon>
    </lineage>
</organism>
<name>A0ABR1IQM3_9AGAR</name>
<comment type="caution">
    <text evidence="2">The sequence shown here is derived from an EMBL/GenBank/DDBJ whole genome shotgun (WGS) entry which is preliminary data.</text>
</comment>
<dbReference type="Proteomes" id="UP001498398">
    <property type="component" value="Unassembled WGS sequence"/>
</dbReference>
<keyword evidence="3" id="KW-1185">Reference proteome</keyword>
<proteinExistence type="predicted"/>
<protein>
    <submittedName>
        <fullName evidence="2">Uncharacterized protein</fullName>
    </submittedName>
</protein>
<feature type="region of interest" description="Disordered" evidence="1">
    <location>
        <begin position="232"/>
        <end position="264"/>
    </location>
</feature>
<feature type="compositionally biased region" description="Low complexity" evidence="1">
    <location>
        <begin position="475"/>
        <end position="497"/>
    </location>
</feature>